<comment type="caution">
    <text evidence="3">The sequence shown here is derived from an EMBL/GenBank/DDBJ whole genome shotgun (WGS) entry which is preliminary data.</text>
</comment>
<dbReference type="PANTHER" id="PTHR46268">
    <property type="entry name" value="STRESS RESPONSE PROTEIN NHAX"/>
    <property type="match status" value="1"/>
</dbReference>
<keyword evidence="4" id="KW-1185">Reference proteome</keyword>
<dbReference type="Gene3D" id="3.40.50.620">
    <property type="entry name" value="HUPs"/>
    <property type="match status" value="1"/>
</dbReference>
<dbReference type="InterPro" id="IPR014729">
    <property type="entry name" value="Rossmann-like_a/b/a_fold"/>
</dbReference>
<sequence length="145" mass="15927">MFKKILIPVDGSEQSQKALKMAVRLQENFDCELFILTVYRHHSLLETSMSMVRSEEPETMDDILRGHATNVAESAKKTALELGASQVRAFVRNGPPARTIVSFSKDKDVDLIVLGSRGHGDLEGFLLGSVSHKVTSLATCPVMVV</sequence>
<dbReference type="PRINTS" id="PR01438">
    <property type="entry name" value="UNVRSLSTRESS"/>
</dbReference>
<dbReference type="Pfam" id="PF00582">
    <property type="entry name" value="Usp"/>
    <property type="match status" value="1"/>
</dbReference>
<evidence type="ECO:0000313" key="4">
    <source>
        <dbReference type="Proteomes" id="UP000664761"/>
    </source>
</evidence>
<dbReference type="InterPro" id="IPR006016">
    <property type="entry name" value="UspA"/>
</dbReference>
<name>A0ABS3F5W3_9PROT</name>
<dbReference type="PANTHER" id="PTHR46268:SF6">
    <property type="entry name" value="UNIVERSAL STRESS PROTEIN UP12"/>
    <property type="match status" value="1"/>
</dbReference>
<organism evidence="3 4">
    <name type="scientific">Sneathiella sedimenti</name>
    <dbReference type="NCBI Taxonomy" id="2816034"/>
    <lineage>
        <taxon>Bacteria</taxon>
        <taxon>Pseudomonadati</taxon>
        <taxon>Pseudomonadota</taxon>
        <taxon>Alphaproteobacteria</taxon>
        <taxon>Sneathiellales</taxon>
        <taxon>Sneathiellaceae</taxon>
        <taxon>Sneathiella</taxon>
    </lineage>
</organism>
<proteinExistence type="inferred from homology"/>
<protein>
    <submittedName>
        <fullName evidence="3">Universal stress protein</fullName>
    </submittedName>
</protein>
<feature type="domain" description="UspA" evidence="2">
    <location>
        <begin position="1"/>
        <end position="145"/>
    </location>
</feature>
<evidence type="ECO:0000259" key="2">
    <source>
        <dbReference type="Pfam" id="PF00582"/>
    </source>
</evidence>
<dbReference type="SUPFAM" id="SSF52402">
    <property type="entry name" value="Adenine nucleotide alpha hydrolases-like"/>
    <property type="match status" value="1"/>
</dbReference>
<comment type="similarity">
    <text evidence="1">Belongs to the universal stress protein A family.</text>
</comment>
<dbReference type="InterPro" id="IPR006015">
    <property type="entry name" value="Universal_stress_UspA"/>
</dbReference>
<dbReference type="Proteomes" id="UP000664761">
    <property type="component" value="Unassembled WGS sequence"/>
</dbReference>
<accession>A0ABS3F5W3</accession>
<dbReference type="CDD" id="cd00293">
    <property type="entry name" value="USP-like"/>
    <property type="match status" value="1"/>
</dbReference>
<gene>
    <name evidence="3" type="ORF">J0X12_09850</name>
</gene>
<reference evidence="3 4" key="1">
    <citation type="submission" date="2021-03" db="EMBL/GenBank/DDBJ databases">
        <title>Sneathiella sp. CAU 1612 isolated from Kang Won-do.</title>
        <authorList>
            <person name="Kim W."/>
        </authorList>
    </citation>
    <scope>NUCLEOTIDE SEQUENCE [LARGE SCALE GENOMIC DNA]</scope>
    <source>
        <strain evidence="3 4">CAU 1612</strain>
    </source>
</reference>
<dbReference type="RefSeq" id="WP_207044998.1">
    <property type="nucleotide sequence ID" value="NZ_JAFLNC010000003.1"/>
</dbReference>
<evidence type="ECO:0000256" key="1">
    <source>
        <dbReference type="ARBA" id="ARBA00008791"/>
    </source>
</evidence>
<dbReference type="EMBL" id="JAFLNC010000003">
    <property type="protein sequence ID" value="MBO0333919.1"/>
    <property type="molecule type" value="Genomic_DNA"/>
</dbReference>
<evidence type="ECO:0000313" key="3">
    <source>
        <dbReference type="EMBL" id="MBO0333919.1"/>
    </source>
</evidence>